<proteinExistence type="predicted"/>
<dbReference type="EMBL" id="JACHLI010000049">
    <property type="protein sequence ID" value="MBB4867844.1"/>
    <property type="molecule type" value="Genomic_DNA"/>
</dbReference>
<comment type="caution">
    <text evidence="1">The sequence shown here is derived from an EMBL/GenBank/DDBJ whole genome shotgun (WGS) entry which is preliminary data.</text>
</comment>
<gene>
    <name evidence="1" type="ORF">HNP46_006763</name>
</gene>
<reference evidence="1 2" key="1">
    <citation type="submission" date="2020-08" db="EMBL/GenBank/DDBJ databases">
        <title>Functional genomics of gut bacteria from endangered species of beetles.</title>
        <authorList>
            <person name="Carlos-Shanley C."/>
        </authorList>
    </citation>
    <scope>NUCLEOTIDE SEQUENCE [LARGE SCALE GENOMIC DNA]</scope>
    <source>
        <strain evidence="1 2">S00179</strain>
    </source>
</reference>
<name>A0A7W7P5D6_PSENT</name>
<protein>
    <submittedName>
        <fullName evidence="1">Uncharacterized protein</fullName>
    </submittedName>
</protein>
<organism evidence="1 2">
    <name type="scientific">Pseudomonas nitroreducens</name>
    <dbReference type="NCBI Taxonomy" id="46680"/>
    <lineage>
        <taxon>Bacteria</taxon>
        <taxon>Pseudomonadati</taxon>
        <taxon>Pseudomonadota</taxon>
        <taxon>Gammaproteobacteria</taxon>
        <taxon>Pseudomonadales</taxon>
        <taxon>Pseudomonadaceae</taxon>
        <taxon>Pseudomonas</taxon>
    </lineage>
</organism>
<accession>A0A7W7P5D6</accession>
<evidence type="ECO:0000313" key="2">
    <source>
        <dbReference type="Proteomes" id="UP000566995"/>
    </source>
</evidence>
<evidence type="ECO:0000313" key="1">
    <source>
        <dbReference type="EMBL" id="MBB4867844.1"/>
    </source>
</evidence>
<sequence length="160" mass="17449">MPVPIEAVTVGSSFNFPGGERRVLQLANFYQDGTQLFDVIWGYVDGKIREGALGGCMRVDAFAEAATAADATDVGPKMDAEEGAQRLRSRDTIEHLLAPVDVTLRTSTPQKWLFFDLVNGEGWVHNANGFRPARLDELHDLACEAALSARMLKDKQAKAG</sequence>
<dbReference type="AlphaFoldDB" id="A0A7W7P5D6"/>
<dbReference type="Proteomes" id="UP000566995">
    <property type="component" value="Unassembled WGS sequence"/>
</dbReference>
<dbReference type="RefSeq" id="WP_184597788.1">
    <property type="nucleotide sequence ID" value="NZ_JACHLI010000049.1"/>
</dbReference>